<keyword evidence="2" id="KW-0813">Transport</keyword>
<evidence type="ECO:0000256" key="5">
    <source>
        <dbReference type="ARBA" id="ARBA00022729"/>
    </source>
</evidence>
<dbReference type="PANTHER" id="PTHR30069:SF29">
    <property type="entry name" value="HEMOGLOBIN AND HEMOGLOBIN-HAPTOGLOBIN-BINDING PROTEIN 1-RELATED"/>
    <property type="match status" value="1"/>
</dbReference>
<dbReference type="InterPro" id="IPR012910">
    <property type="entry name" value="Plug_dom"/>
</dbReference>
<gene>
    <name evidence="14" type="ORF">GM920_16265</name>
</gene>
<keyword evidence="3" id="KW-1134">Transmembrane beta strand</keyword>
<keyword evidence="9" id="KW-0998">Cell outer membrane</keyword>
<evidence type="ECO:0000256" key="4">
    <source>
        <dbReference type="ARBA" id="ARBA00022692"/>
    </source>
</evidence>
<dbReference type="SUPFAM" id="SSF56935">
    <property type="entry name" value="Porins"/>
    <property type="match status" value="1"/>
</dbReference>
<keyword evidence="15" id="KW-1185">Reference proteome</keyword>
<comment type="caution">
    <text evidence="14">The sequence shown here is derived from an EMBL/GenBank/DDBJ whole genome shotgun (WGS) entry which is preliminary data.</text>
</comment>
<evidence type="ECO:0000256" key="1">
    <source>
        <dbReference type="ARBA" id="ARBA00004571"/>
    </source>
</evidence>
<dbReference type="SUPFAM" id="SSF49464">
    <property type="entry name" value="Carboxypeptidase regulatory domain-like"/>
    <property type="match status" value="1"/>
</dbReference>
<sequence>MKLLYTTLLILASTAIYAQKKAIITGKVKDENLQPLDLVNIKMVETNQYTITKKDGTFTIQVSEVNDQQITLEFSYIGFKKLTKQVLVDKEKIDLGVIRLKTLDLSLKEISISAKRNGEGSSNSSLLIDRDMIEQTPALSLNDLLNLIPNRTTSPPSLQNVQNLTLRAAYPDRNNGRDAFTLNNSFGVAIILDGQAISNNANMQSYNPGLAGLSGSTIKSGSSWGLSGGRNAEYSGDYAFGGIDLRQIPADNIENIEVIAGVPSAKYGDLSDGAVIIERQAGVGPTYLRMQLRNNATSYGFSKGLKLDHDLGALNVGLNYVNSFSDNREKMKAYQRINANTMWTNSFGREKQLKNTFSFDYGRNLDGIKQDPDNPKATKTRFDSWNLSIGNRMNYRLKTDFLKNIGLNLKYSEGHQQTYTEELRNVAFVMYSEATQTGITEGKFDSGIYNAISQVDGRPINFSALLDLNAELSTGSTIHYLSFGTNFNYSANKGEGRMADPTRPRPDAAMKPGGASLFKSTGSERYYDFRLALAQQDLGLYLEDVFKLKVADRALNVRSGVRLDIQNGFASVAPRTNVNYELSKNFKLGLAYGIGFKAPGLAQRFPGPTYMEVPLLVSYNGNVKESIYLLYLDRYDPTNKNLKSSQNQTMEFTSQLKLNDFNLSMSAFHKIARNGINTVEQLRVVSLPDYTATFVPGQQPTVTQVGTKRQLLSYYSFENILKSNSSGIEFMMSTPAIKAISTSFNLSSGIFRTATKDQSIIRNNPLENNNTNPDYARVGYYKRGTPITYQSNARISATTHIPKISLIAQFTAEFALLQKTIVSADAGVPVAYLNNNLDYVTITDFNPKDPLYGHLLVPKSAYEEGNLPRILPNYHMSIGKEIKKRFKFSFNVYNVFNYQPTYTTSAGTLVYPNPAPSFGAELSLKL</sequence>
<dbReference type="Proteomes" id="UP000636110">
    <property type="component" value="Unassembled WGS sequence"/>
</dbReference>
<feature type="domain" description="TonB-dependent receptor-like beta-barrel" evidence="12">
    <location>
        <begin position="355"/>
        <end position="782"/>
    </location>
</feature>
<evidence type="ECO:0000256" key="11">
    <source>
        <dbReference type="SAM" id="SignalP"/>
    </source>
</evidence>
<evidence type="ECO:0000256" key="9">
    <source>
        <dbReference type="ARBA" id="ARBA00023237"/>
    </source>
</evidence>
<dbReference type="Pfam" id="PF13715">
    <property type="entry name" value="CarbopepD_reg_2"/>
    <property type="match status" value="1"/>
</dbReference>
<evidence type="ECO:0000313" key="14">
    <source>
        <dbReference type="EMBL" id="MBB2150453.1"/>
    </source>
</evidence>
<feature type="domain" description="TonB-dependent receptor plug" evidence="13">
    <location>
        <begin position="124"/>
        <end position="270"/>
    </location>
</feature>
<reference evidence="14 15" key="1">
    <citation type="submission" date="2019-11" db="EMBL/GenBank/DDBJ databases">
        <title>Description of Pedobacter sp. LMG 31462T.</title>
        <authorList>
            <person name="Carlier A."/>
            <person name="Qi S."/>
            <person name="Vandamme P."/>
        </authorList>
    </citation>
    <scope>NUCLEOTIDE SEQUENCE [LARGE SCALE GENOMIC DNA]</scope>
    <source>
        <strain evidence="14 15">LMG 31462</strain>
    </source>
</reference>
<name>A0ABR6EYV6_9SPHI</name>
<keyword evidence="7 10" id="KW-0472">Membrane</keyword>
<evidence type="ECO:0000313" key="15">
    <source>
        <dbReference type="Proteomes" id="UP000636110"/>
    </source>
</evidence>
<keyword evidence="8 14" id="KW-0675">Receptor</keyword>
<dbReference type="Gene3D" id="2.60.40.1120">
    <property type="entry name" value="Carboxypeptidase-like, regulatory domain"/>
    <property type="match status" value="1"/>
</dbReference>
<protein>
    <submittedName>
        <fullName evidence="14">TonB-dependent receptor plug domain-containing protein</fullName>
    </submittedName>
</protein>
<evidence type="ECO:0000256" key="7">
    <source>
        <dbReference type="ARBA" id="ARBA00023136"/>
    </source>
</evidence>
<dbReference type="Gene3D" id="2.170.130.10">
    <property type="entry name" value="TonB-dependent receptor, plug domain"/>
    <property type="match status" value="1"/>
</dbReference>
<dbReference type="InterPro" id="IPR036942">
    <property type="entry name" value="Beta-barrel_TonB_sf"/>
</dbReference>
<keyword evidence="4" id="KW-0812">Transmembrane</keyword>
<dbReference type="EMBL" id="WNXC01000006">
    <property type="protein sequence ID" value="MBB2150453.1"/>
    <property type="molecule type" value="Genomic_DNA"/>
</dbReference>
<comment type="similarity">
    <text evidence="10">Belongs to the TonB-dependent receptor family.</text>
</comment>
<evidence type="ECO:0000256" key="6">
    <source>
        <dbReference type="ARBA" id="ARBA00023077"/>
    </source>
</evidence>
<dbReference type="InterPro" id="IPR008969">
    <property type="entry name" value="CarboxyPept-like_regulatory"/>
</dbReference>
<dbReference type="InterPro" id="IPR000531">
    <property type="entry name" value="Beta-barrel_TonB"/>
</dbReference>
<dbReference type="InterPro" id="IPR037066">
    <property type="entry name" value="Plug_dom_sf"/>
</dbReference>
<dbReference type="Pfam" id="PF00593">
    <property type="entry name" value="TonB_dep_Rec_b-barrel"/>
    <property type="match status" value="1"/>
</dbReference>
<evidence type="ECO:0000259" key="13">
    <source>
        <dbReference type="Pfam" id="PF07715"/>
    </source>
</evidence>
<accession>A0ABR6EYV6</accession>
<comment type="subcellular location">
    <subcellularLocation>
        <location evidence="1">Cell outer membrane</location>
        <topology evidence="1">Multi-pass membrane protein</topology>
    </subcellularLocation>
</comment>
<proteinExistence type="inferred from homology"/>
<feature type="chain" id="PRO_5046225230" evidence="11">
    <location>
        <begin position="19"/>
        <end position="926"/>
    </location>
</feature>
<keyword evidence="6 10" id="KW-0798">TonB box</keyword>
<evidence type="ECO:0000256" key="8">
    <source>
        <dbReference type="ARBA" id="ARBA00023170"/>
    </source>
</evidence>
<feature type="signal peptide" evidence="11">
    <location>
        <begin position="1"/>
        <end position="18"/>
    </location>
</feature>
<dbReference type="RefSeq" id="WP_182959442.1">
    <property type="nucleotide sequence ID" value="NZ_WNXC01000006.1"/>
</dbReference>
<dbReference type="Pfam" id="PF07715">
    <property type="entry name" value="Plug"/>
    <property type="match status" value="1"/>
</dbReference>
<evidence type="ECO:0000256" key="2">
    <source>
        <dbReference type="ARBA" id="ARBA00022448"/>
    </source>
</evidence>
<evidence type="ECO:0000259" key="12">
    <source>
        <dbReference type="Pfam" id="PF00593"/>
    </source>
</evidence>
<evidence type="ECO:0000256" key="10">
    <source>
        <dbReference type="RuleBase" id="RU003357"/>
    </source>
</evidence>
<keyword evidence="5 11" id="KW-0732">Signal</keyword>
<dbReference type="Gene3D" id="2.40.170.20">
    <property type="entry name" value="TonB-dependent receptor, beta-barrel domain"/>
    <property type="match status" value="1"/>
</dbReference>
<dbReference type="PANTHER" id="PTHR30069">
    <property type="entry name" value="TONB-DEPENDENT OUTER MEMBRANE RECEPTOR"/>
    <property type="match status" value="1"/>
</dbReference>
<evidence type="ECO:0000256" key="3">
    <source>
        <dbReference type="ARBA" id="ARBA00022452"/>
    </source>
</evidence>
<dbReference type="InterPro" id="IPR039426">
    <property type="entry name" value="TonB-dep_rcpt-like"/>
</dbReference>
<organism evidence="14 15">
    <name type="scientific">Pedobacter gandavensis</name>
    <dbReference type="NCBI Taxonomy" id="2679963"/>
    <lineage>
        <taxon>Bacteria</taxon>
        <taxon>Pseudomonadati</taxon>
        <taxon>Bacteroidota</taxon>
        <taxon>Sphingobacteriia</taxon>
        <taxon>Sphingobacteriales</taxon>
        <taxon>Sphingobacteriaceae</taxon>
        <taxon>Pedobacter</taxon>
    </lineage>
</organism>